<feature type="region of interest" description="Disordered" evidence="1">
    <location>
        <begin position="236"/>
        <end position="267"/>
    </location>
</feature>
<accession>A0A0F7UZP9</accession>
<proteinExistence type="predicted"/>
<feature type="compositionally biased region" description="Basic and acidic residues" evidence="1">
    <location>
        <begin position="451"/>
        <end position="464"/>
    </location>
</feature>
<feature type="compositionally biased region" description="Basic and acidic residues" evidence="1">
    <location>
        <begin position="71"/>
        <end position="81"/>
    </location>
</feature>
<dbReference type="AlphaFoldDB" id="A0A0F7UZP9"/>
<reference evidence="2" key="1">
    <citation type="journal article" date="2015" name="PLoS ONE">
        <title>Comprehensive Evaluation of Toxoplasma gondii VEG and Neospora caninum LIV Genomes with Tachyzoite Stage Transcriptome and Proteome Defines Novel Transcript Features.</title>
        <authorList>
            <person name="Ramaprasad A."/>
            <person name="Mourier T."/>
            <person name="Naeem R."/>
            <person name="Malas T.B."/>
            <person name="Moussa E."/>
            <person name="Panigrahi A."/>
            <person name="Vermont S.J."/>
            <person name="Otto T.D."/>
            <person name="Wastling J."/>
            <person name="Pain A."/>
        </authorList>
    </citation>
    <scope>NUCLEOTIDE SEQUENCE</scope>
    <source>
        <strain evidence="2">VEG</strain>
    </source>
</reference>
<organism evidence="2">
    <name type="scientific">Toxoplasma gondii (strain ATCC 50861 / VEG)</name>
    <dbReference type="NCBI Taxonomy" id="432359"/>
    <lineage>
        <taxon>Eukaryota</taxon>
        <taxon>Sar</taxon>
        <taxon>Alveolata</taxon>
        <taxon>Apicomplexa</taxon>
        <taxon>Conoidasida</taxon>
        <taxon>Coccidia</taxon>
        <taxon>Eucoccidiorida</taxon>
        <taxon>Eimeriorina</taxon>
        <taxon>Sarcocystidae</taxon>
        <taxon>Toxoplasma</taxon>
    </lineage>
</organism>
<dbReference type="EMBL" id="LN714495">
    <property type="protein sequence ID" value="CEL73390.1"/>
    <property type="molecule type" value="Genomic_DNA"/>
</dbReference>
<evidence type="ECO:0000256" key="1">
    <source>
        <dbReference type="SAM" id="MobiDB-lite"/>
    </source>
</evidence>
<gene>
    <name evidence="2" type="ORF">BN1205_090840</name>
</gene>
<evidence type="ECO:0000313" key="2">
    <source>
        <dbReference type="EMBL" id="CEL73390.1"/>
    </source>
</evidence>
<sequence>MASQLCAGAETAVPDSATPCADPVNPDTAFLLAWANLLGQQYASQFAVPCLPVNIPALVDLLGRGVSPAKVPEECSGDRTDPVSPTRKRPRVGEVDSPSVVCPSSANELSLEEGSSEAVSAVPSASATCGAPSVDLTIKQDRPISYVTLNATGTHWLISTPVNGGLLRHFLPPAQNRLDDLLSFQAPADLQRRQIPPSTSDLVSTSSVFDNTEAGQRLRNSIDQHSELFSSEQTFTSDLSPTQNGHADTVAVQSQPGHPVSPNQNGSPECGLPRFLAFPETDILSGNSCVERMDVSREGNTPNSVVPTHLPHLDICWGATANVSGWPAADVLPDPAQLPIFCRNVDAESTDVDNSSTSGKGCTTRTCCTEDEFPLEGEKQEATEAYSEMAKKLPKLAGVIFDRVHARWVSTYHDKETRKVMRKYFGVRKHGFEQAYKMAVQHRKLKIMSKHSENDPETRLHDGLRQNSGDMSFRDASGSVEEETDGMNKNVCYETLFKTLPRVTGVSYDSYAMKFRAGFMSNGKWNVKDFPIRKYGTFAEAYRRAVSCRQGNSRADFSRKCDGSTKTAAVAEVSAAHA</sequence>
<name>A0A0F7UZP9_TOXGV</name>
<feature type="region of interest" description="Disordered" evidence="1">
    <location>
        <begin position="68"/>
        <end position="106"/>
    </location>
</feature>
<feature type="region of interest" description="Disordered" evidence="1">
    <location>
        <begin position="451"/>
        <end position="480"/>
    </location>
</feature>
<dbReference type="Gene3D" id="1.20.5.2050">
    <property type="match status" value="2"/>
</dbReference>
<protein>
    <submittedName>
        <fullName evidence="2">Malaria antigen, putative</fullName>
    </submittedName>
</protein>